<reference evidence="1" key="1">
    <citation type="submission" date="2020-05" db="EMBL/GenBank/DDBJ databases">
        <title>Large-scale comparative analyses of tick genomes elucidate their genetic diversity and vector capacities.</title>
        <authorList>
            <person name="Jia N."/>
            <person name="Wang J."/>
            <person name="Shi W."/>
            <person name="Du L."/>
            <person name="Sun Y."/>
            <person name="Zhan W."/>
            <person name="Jiang J."/>
            <person name="Wang Q."/>
            <person name="Zhang B."/>
            <person name="Ji P."/>
            <person name="Sakyi L.B."/>
            <person name="Cui X."/>
            <person name="Yuan T."/>
            <person name="Jiang B."/>
            <person name="Yang W."/>
            <person name="Lam T.T.-Y."/>
            <person name="Chang Q."/>
            <person name="Ding S."/>
            <person name="Wang X."/>
            <person name="Zhu J."/>
            <person name="Ruan X."/>
            <person name="Zhao L."/>
            <person name="Wei J."/>
            <person name="Que T."/>
            <person name="Du C."/>
            <person name="Cheng J."/>
            <person name="Dai P."/>
            <person name="Han X."/>
            <person name="Huang E."/>
            <person name="Gao Y."/>
            <person name="Liu J."/>
            <person name="Shao H."/>
            <person name="Ye R."/>
            <person name="Li L."/>
            <person name="Wei W."/>
            <person name="Wang X."/>
            <person name="Wang C."/>
            <person name="Yang T."/>
            <person name="Huo Q."/>
            <person name="Li W."/>
            <person name="Guo W."/>
            <person name="Chen H."/>
            <person name="Zhou L."/>
            <person name="Ni X."/>
            <person name="Tian J."/>
            <person name="Zhou Y."/>
            <person name="Sheng Y."/>
            <person name="Liu T."/>
            <person name="Pan Y."/>
            <person name="Xia L."/>
            <person name="Li J."/>
            <person name="Zhao F."/>
            <person name="Cao W."/>
        </authorList>
    </citation>
    <scope>NUCLEOTIDE SEQUENCE</scope>
    <source>
        <strain evidence="1">Dsil-2018</strain>
    </source>
</reference>
<proteinExistence type="predicted"/>
<gene>
    <name evidence="1" type="ORF">HPB49_008855</name>
</gene>
<organism evidence="1 2">
    <name type="scientific">Dermacentor silvarum</name>
    <name type="common">Tick</name>
    <dbReference type="NCBI Taxonomy" id="543639"/>
    <lineage>
        <taxon>Eukaryota</taxon>
        <taxon>Metazoa</taxon>
        <taxon>Ecdysozoa</taxon>
        <taxon>Arthropoda</taxon>
        <taxon>Chelicerata</taxon>
        <taxon>Arachnida</taxon>
        <taxon>Acari</taxon>
        <taxon>Parasitiformes</taxon>
        <taxon>Ixodida</taxon>
        <taxon>Ixodoidea</taxon>
        <taxon>Ixodidae</taxon>
        <taxon>Rhipicephalinae</taxon>
        <taxon>Dermacentor</taxon>
    </lineage>
</organism>
<dbReference type="EMBL" id="CM023471">
    <property type="protein sequence ID" value="KAH7965591.1"/>
    <property type="molecule type" value="Genomic_DNA"/>
</dbReference>
<sequence length="319" mass="35118">MEAAAVDVDMEKEVTIASRLENPFHIKASKETEEENQNENKDLDCEGKVWPAVEADGNLASRPCDNSIIDSPSSEACSSGTAGESCGITERPGDPSSMPASNDIVKQSKKDEVKVEDEDLKDAEGNGDYTSTPRDSNILDSTSSELRRPVQGSYVTSKEPQYSSDVKTGKKILHSEEQKNEDKDVKEVWPKAEDTPVQAQQQTQPQAPKSLEAAGSSVPFVVCEICDGYLTDLVHLRLHMHRIHHLVIHRATLTHRPPLNCQKCERRFFTDQGLERHLLGAHGMVTPNMQSLAKHGKDAGRCPACGRMYATKLVSHMSA</sequence>
<evidence type="ECO:0000313" key="2">
    <source>
        <dbReference type="Proteomes" id="UP000821865"/>
    </source>
</evidence>
<accession>A0ACB8DC33</accession>
<protein>
    <submittedName>
        <fullName evidence="1">Uncharacterized protein</fullName>
    </submittedName>
</protein>
<keyword evidence="2" id="KW-1185">Reference proteome</keyword>
<dbReference type="Proteomes" id="UP000821865">
    <property type="component" value="Chromosome 2"/>
</dbReference>
<evidence type="ECO:0000313" key="1">
    <source>
        <dbReference type="EMBL" id="KAH7965591.1"/>
    </source>
</evidence>
<comment type="caution">
    <text evidence="1">The sequence shown here is derived from an EMBL/GenBank/DDBJ whole genome shotgun (WGS) entry which is preliminary data.</text>
</comment>
<name>A0ACB8DC33_DERSI</name>